<organism evidence="1 2">
    <name type="scientific">Brevundimonas balnearis</name>
    <dbReference type="NCBI Taxonomy" id="1572858"/>
    <lineage>
        <taxon>Bacteria</taxon>
        <taxon>Pseudomonadati</taxon>
        <taxon>Pseudomonadota</taxon>
        <taxon>Alphaproteobacteria</taxon>
        <taxon>Caulobacterales</taxon>
        <taxon>Caulobacteraceae</taxon>
        <taxon>Brevundimonas</taxon>
    </lineage>
</organism>
<evidence type="ECO:0000313" key="2">
    <source>
        <dbReference type="Proteomes" id="UP001589906"/>
    </source>
</evidence>
<dbReference type="RefSeq" id="WP_376835539.1">
    <property type="nucleotide sequence ID" value="NZ_JBHLSW010000004.1"/>
</dbReference>
<proteinExistence type="predicted"/>
<reference evidence="1 2" key="1">
    <citation type="submission" date="2024-09" db="EMBL/GenBank/DDBJ databases">
        <authorList>
            <person name="Sun Q."/>
            <person name="Mori K."/>
        </authorList>
    </citation>
    <scope>NUCLEOTIDE SEQUENCE [LARGE SCALE GENOMIC DNA]</scope>
    <source>
        <strain evidence="1 2">NCAIM B.02621</strain>
    </source>
</reference>
<sequence length="157" mass="16281">MRRAQRAAQTAAATAVAQGQMMKAAGDVVAARLEILAAGMADPRRVDLPEMARMSLEKVEAGALAAAGASGKLGEAATRAGASALNEARLAGEAMTRAASARNPMDAGLTLMSYGMGWWGRAAGEALRLNATLLEAQAEALKPIHRAATDNARRLRR</sequence>
<name>A0ABV6R4W3_9CAUL</name>
<protein>
    <submittedName>
        <fullName evidence="1">Phasin</fullName>
    </submittedName>
</protein>
<accession>A0ABV6R4W3</accession>
<gene>
    <name evidence="1" type="ORF">ACFFGE_07000</name>
</gene>
<dbReference type="EMBL" id="JBHLSW010000004">
    <property type="protein sequence ID" value="MFC0633623.1"/>
    <property type="molecule type" value="Genomic_DNA"/>
</dbReference>
<evidence type="ECO:0000313" key="1">
    <source>
        <dbReference type="EMBL" id="MFC0633623.1"/>
    </source>
</evidence>
<dbReference type="Proteomes" id="UP001589906">
    <property type="component" value="Unassembled WGS sequence"/>
</dbReference>
<keyword evidence="2" id="KW-1185">Reference proteome</keyword>
<comment type="caution">
    <text evidence="1">The sequence shown here is derived from an EMBL/GenBank/DDBJ whole genome shotgun (WGS) entry which is preliminary data.</text>
</comment>